<evidence type="ECO:0000313" key="3">
    <source>
        <dbReference type="Proteomes" id="UP001499990"/>
    </source>
</evidence>
<organism evidence="2 3">
    <name type="scientific">Streptomyces sannanensis</name>
    <dbReference type="NCBI Taxonomy" id="285536"/>
    <lineage>
        <taxon>Bacteria</taxon>
        <taxon>Bacillati</taxon>
        <taxon>Actinomycetota</taxon>
        <taxon>Actinomycetes</taxon>
        <taxon>Kitasatosporales</taxon>
        <taxon>Streptomycetaceae</taxon>
        <taxon>Streptomyces</taxon>
    </lineage>
</organism>
<dbReference type="Proteomes" id="UP001499990">
    <property type="component" value="Unassembled WGS sequence"/>
</dbReference>
<keyword evidence="3" id="KW-1185">Reference proteome</keyword>
<feature type="compositionally biased region" description="Basic and acidic residues" evidence="1">
    <location>
        <begin position="7"/>
        <end position="21"/>
    </location>
</feature>
<evidence type="ECO:0000313" key="2">
    <source>
        <dbReference type="EMBL" id="GAA3380674.1"/>
    </source>
</evidence>
<sequence>MRVAGEGGRRREREAGERRSERVNVAFSPAELAVVKAAAGREGMSVAGWAGRAVMAVAQEVLVPVSADRADVLRELVQARAALREVALRLDATAAGGAGGRAGLEEVLADARAAVVRVDAATVKVMRERRARS</sequence>
<gene>
    <name evidence="2" type="ORF">GCM10020367_68920</name>
</gene>
<dbReference type="EMBL" id="BAAAYL010000002">
    <property type="protein sequence ID" value="GAA3380674.1"/>
    <property type="molecule type" value="Genomic_DNA"/>
</dbReference>
<comment type="caution">
    <text evidence="2">The sequence shown here is derived from an EMBL/GenBank/DDBJ whole genome shotgun (WGS) entry which is preliminary data.</text>
</comment>
<reference evidence="3" key="1">
    <citation type="journal article" date="2019" name="Int. J. Syst. Evol. Microbiol.">
        <title>The Global Catalogue of Microorganisms (GCM) 10K type strain sequencing project: providing services to taxonomists for standard genome sequencing and annotation.</title>
        <authorList>
            <consortium name="The Broad Institute Genomics Platform"/>
            <consortium name="The Broad Institute Genome Sequencing Center for Infectious Disease"/>
            <person name="Wu L."/>
            <person name="Ma J."/>
        </authorList>
    </citation>
    <scope>NUCLEOTIDE SEQUENCE [LARGE SCALE GENOMIC DNA]</scope>
    <source>
        <strain evidence="3">JCM 9651</strain>
    </source>
</reference>
<proteinExistence type="predicted"/>
<evidence type="ECO:0000256" key="1">
    <source>
        <dbReference type="SAM" id="MobiDB-lite"/>
    </source>
</evidence>
<protein>
    <submittedName>
        <fullName evidence="2">Uncharacterized protein</fullName>
    </submittedName>
</protein>
<name>A0ABP6SN73_9ACTN</name>
<feature type="region of interest" description="Disordered" evidence="1">
    <location>
        <begin position="1"/>
        <end position="21"/>
    </location>
</feature>
<accession>A0ABP6SN73</accession>